<sequence length="193" mass="22378">MSIAICCCNLLRGENIVKCGFVENNYFAAHFTIYPEYNMLDIKSCFINDYCNKSPHSGMVSLVYDIIGIGNILENHKINIGISYKKEPGRQIYSWCETPVNGVIWKRVYLNPGSYVSTINIFCDNDIIEKLNKLGIFVNERYVNFSFPFQIENDHVLLQISYKVIYVLFITIAICIFIGALWRMVQNSYKYNE</sequence>
<feature type="transmembrane region" description="Helical" evidence="1">
    <location>
        <begin position="164"/>
        <end position="185"/>
    </location>
</feature>
<organism evidence="2 3">
    <name type="scientific">Methylacidiphilum caldifontis</name>
    <dbReference type="NCBI Taxonomy" id="2795386"/>
    <lineage>
        <taxon>Bacteria</taxon>
        <taxon>Pseudomonadati</taxon>
        <taxon>Verrucomicrobiota</taxon>
        <taxon>Methylacidiphilae</taxon>
        <taxon>Methylacidiphilales</taxon>
        <taxon>Methylacidiphilaceae</taxon>
        <taxon>Methylacidiphilum (ex Ratnadevi et al. 2023)</taxon>
    </lineage>
</organism>
<proteinExistence type="predicted"/>
<protein>
    <submittedName>
        <fullName evidence="2">Uncharacterized protein</fullName>
    </submittedName>
</protein>
<gene>
    <name evidence="2" type="ORF">A7Q10_03785</name>
</gene>
<dbReference type="EMBL" id="LXQC01000046">
    <property type="protein sequence ID" value="TFE72045.1"/>
    <property type="molecule type" value="Genomic_DNA"/>
</dbReference>
<evidence type="ECO:0000313" key="2">
    <source>
        <dbReference type="EMBL" id="TFE72045.1"/>
    </source>
</evidence>
<comment type="caution">
    <text evidence="2">The sequence shown here is derived from an EMBL/GenBank/DDBJ whole genome shotgun (WGS) entry which is preliminary data.</text>
</comment>
<reference evidence="2 3" key="1">
    <citation type="submission" date="2016-05" db="EMBL/GenBank/DDBJ databases">
        <title>Diversity and Homogeneity among Thermoacidophilic Verrucomicrobia Methanotrophs Linked with Geographical Origin.</title>
        <authorList>
            <person name="Erikstad H.-A."/>
            <person name="Smestad N.B."/>
            <person name="Ceballos R.M."/>
            <person name="Birkeland N.-K."/>
        </authorList>
    </citation>
    <scope>NUCLEOTIDE SEQUENCE [LARGE SCALE GENOMIC DNA]</scope>
    <source>
        <strain evidence="2 3">Phi</strain>
    </source>
</reference>
<evidence type="ECO:0000313" key="3">
    <source>
        <dbReference type="Proteomes" id="UP000297713"/>
    </source>
</evidence>
<dbReference type="Proteomes" id="UP000297713">
    <property type="component" value="Unassembled WGS sequence"/>
</dbReference>
<evidence type="ECO:0000256" key="1">
    <source>
        <dbReference type="SAM" id="Phobius"/>
    </source>
</evidence>
<keyword evidence="1" id="KW-1133">Transmembrane helix</keyword>
<keyword evidence="3" id="KW-1185">Reference proteome</keyword>
<keyword evidence="1" id="KW-0812">Transmembrane</keyword>
<accession>A0A4Y8PHB5</accession>
<name>A0A4Y8PHB5_9BACT</name>
<keyword evidence="1" id="KW-0472">Membrane</keyword>
<dbReference type="AlphaFoldDB" id="A0A4Y8PHB5"/>